<proteinExistence type="predicted"/>
<accession>A0A0G4LY28</accession>
<dbReference type="EMBL" id="CVQH01020306">
    <property type="protein sequence ID" value="CRK26902.1"/>
    <property type="molecule type" value="Genomic_DNA"/>
</dbReference>
<dbReference type="AlphaFoldDB" id="A0A0G4LY28"/>
<name>A0A0G4LY28_VERLO</name>
<keyword evidence="2" id="KW-1185">Reference proteome</keyword>
<reference evidence="1 2" key="1">
    <citation type="submission" date="2015-05" db="EMBL/GenBank/DDBJ databases">
        <authorList>
            <person name="Wang D.B."/>
            <person name="Wang M."/>
        </authorList>
    </citation>
    <scope>NUCLEOTIDE SEQUENCE [LARGE SCALE GENOMIC DNA]</scope>
    <source>
        <strain evidence="1">VL1</strain>
    </source>
</reference>
<gene>
    <name evidence="1" type="ORF">BN1708_000688</name>
</gene>
<evidence type="ECO:0000313" key="1">
    <source>
        <dbReference type="EMBL" id="CRK26902.1"/>
    </source>
</evidence>
<dbReference type="STRING" id="100787.A0A0G4LY28"/>
<organism evidence="1 2">
    <name type="scientific">Verticillium longisporum</name>
    <name type="common">Verticillium dahliae var. longisporum</name>
    <dbReference type="NCBI Taxonomy" id="100787"/>
    <lineage>
        <taxon>Eukaryota</taxon>
        <taxon>Fungi</taxon>
        <taxon>Dikarya</taxon>
        <taxon>Ascomycota</taxon>
        <taxon>Pezizomycotina</taxon>
        <taxon>Sordariomycetes</taxon>
        <taxon>Hypocreomycetidae</taxon>
        <taxon>Glomerellales</taxon>
        <taxon>Plectosphaerellaceae</taxon>
        <taxon>Verticillium</taxon>
    </lineage>
</organism>
<protein>
    <submittedName>
        <fullName evidence="1">Uncharacterized protein</fullName>
    </submittedName>
</protein>
<sequence length="100" mass="10853">MVFAQTLDLHLLCTRVPRSAEDAERIFGDAPGDARFVWVVEVLLDEIGVWGQGKGPRRSREQRWGAVDVVGGSVVDAFEPKAPAVPKEIRLAAGFGGPRV</sequence>
<dbReference type="Proteomes" id="UP000044602">
    <property type="component" value="Unassembled WGS sequence"/>
</dbReference>
<evidence type="ECO:0000313" key="2">
    <source>
        <dbReference type="Proteomes" id="UP000044602"/>
    </source>
</evidence>